<reference evidence="4 5" key="1">
    <citation type="submission" date="2019-07" db="EMBL/GenBank/DDBJ databases">
        <title>Whole genome shotgun sequence of Clostridium butyricum NBRC 3858.</title>
        <authorList>
            <person name="Hosoyama A."/>
            <person name="Uohara A."/>
            <person name="Ohji S."/>
            <person name="Ichikawa N."/>
        </authorList>
    </citation>
    <scope>NUCLEOTIDE SEQUENCE [LARGE SCALE GENOMIC DNA]</scope>
    <source>
        <strain evidence="4 5">NBRC 3858</strain>
    </source>
</reference>
<keyword evidence="1" id="KW-0378">Hydrolase</keyword>
<dbReference type="SUPFAM" id="SSF51011">
    <property type="entry name" value="Glycosyl hydrolase domain"/>
    <property type="match status" value="1"/>
</dbReference>
<protein>
    <submittedName>
        <fullName evidence="4">Maltodextrin glucosidase</fullName>
    </submittedName>
</protein>
<keyword evidence="2" id="KW-0326">Glycosidase</keyword>
<dbReference type="InterPro" id="IPR006047">
    <property type="entry name" value="GH13_cat_dom"/>
</dbReference>
<proteinExistence type="predicted"/>
<evidence type="ECO:0000313" key="5">
    <source>
        <dbReference type="Proteomes" id="UP000321089"/>
    </source>
</evidence>
<evidence type="ECO:0000256" key="2">
    <source>
        <dbReference type="ARBA" id="ARBA00023295"/>
    </source>
</evidence>
<dbReference type="GO" id="GO:0005975">
    <property type="term" value="P:carbohydrate metabolic process"/>
    <property type="evidence" value="ECO:0007669"/>
    <property type="project" value="InterPro"/>
</dbReference>
<dbReference type="EMBL" id="BKBC01000003">
    <property type="protein sequence ID" value="GEQ19826.1"/>
    <property type="molecule type" value="Genomic_DNA"/>
</dbReference>
<sequence length="447" mass="52524">MNLWIEDRVFYNIFTLGFCDVLEPSRIYEEKNRLIKIEEWIPHLKKMSINAIYFGPVFESSYHGYDTRDYLNIDKRLGTNEDFKDLCKKLHENDIKIVLDGVFNHVGREFWAFKDIQKNGRNSKYCSWFSGLNFDSRSPMGDDFNYESWNGCYDLVKLNLWNGEVVEYLLHAVEFWIDEFDIDGLRLDAADKIIFDFFKELKIFTEKKKDNFWLMGEIIHGDYNRWANKESLDSVTNYECYKGIYSSHNDKNYFEIAYSLNRMFGNGGIYKDLCLYNFVDNHDVNRLASTLKAQEYLYNVYTILYTMPGVPSIYYGSEYGIKAVKGDKTDLPLRPSVDEIENYEDKNNELFDHIEKLGRIRVASEALKNGNYEQVIIKNEQYVFSRTSKNDKIYIVLNLSDKESYLDFNISFEEGKDLLSDKDDIIKGGDVSIRVPAFSSKVIAKIK</sequence>
<dbReference type="SMART" id="SM00642">
    <property type="entry name" value="Aamy"/>
    <property type="match status" value="1"/>
</dbReference>
<gene>
    <name evidence="4" type="ORF">CBU02nite_03320</name>
</gene>
<dbReference type="InterPro" id="IPR013780">
    <property type="entry name" value="Glyco_hydro_b"/>
</dbReference>
<dbReference type="Gene3D" id="3.20.20.80">
    <property type="entry name" value="Glycosidases"/>
    <property type="match status" value="1"/>
</dbReference>
<dbReference type="AlphaFoldDB" id="A0A512TI29"/>
<comment type="caution">
    <text evidence="4">The sequence shown here is derived from an EMBL/GenBank/DDBJ whole genome shotgun (WGS) entry which is preliminary data.</text>
</comment>
<evidence type="ECO:0000259" key="3">
    <source>
        <dbReference type="SMART" id="SM00642"/>
    </source>
</evidence>
<evidence type="ECO:0000256" key="1">
    <source>
        <dbReference type="ARBA" id="ARBA00022801"/>
    </source>
</evidence>
<name>A0A512TI29_CLOBU</name>
<dbReference type="Gene3D" id="2.60.40.1180">
    <property type="entry name" value="Golgi alpha-mannosidase II"/>
    <property type="match status" value="1"/>
</dbReference>
<dbReference type="SUPFAM" id="SSF51445">
    <property type="entry name" value="(Trans)glycosidases"/>
    <property type="match status" value="1"/>
</dbReference>
<dbReference type="Proteomes" id="UP000321089">
    <property type="component" value="Unassembled WGS sequence"/>
</dbReference>
<dbReference type="CDD" id="cd11353">
    <property type="entry name" value="AmyAc_euk_bac_CMD_like"/>
    <property type="match status" value="1"/>
</dbReference>
<organism evidence="4 5">
    <name type="scientific">Clostridium butyricum</name>
    <dbReference type="NCBI Taxonomy" id="1492"/>
    <lineage>
        <taxon>Bacteria</taxon>
        <taxon>Bacillati</taxon>
        <taxon>Bacillota</taxon>
        <taxon>Clostridia</taxon>
        <taxon>Eubacteriales</taxon>
        <taxon>Clostridiaceae</taxon>
        <taxon>Clostridium</taxon>
    </lineage>
</organism>
<feature type="domain" description="Glycosyl hydrolase family 13 catalytic" evidence="3">
    <location>
        <begin position="12"/>
        <end position="361"/>
    </location>
</feature>
<dbReference type="RefSeq" id="WP_146867845.1">
    <property type="nucleotide sequence ID" value="NZ_BKBC01000003.1"/>
</dbReference>
<dbReference type="PANTHER" id="PTHR10357:SF210">
    <property type="entry name" value="MALTODEXTRIN GLUCOSIDASE"/>
    <property type="match status" value="1"/>
</dbReference>
<dbReference type="Pfam" id="PF00128">
    <property type="entry name" value="Alpha-amylase"/>
    <property type="match status" value="1"/>
</dbReference>
<evidence type="ECO:0000313" key="4">
    <source>
        <dbReference type="EMBL" id="GEQ19826.1"/>
    </source>
</evidence>
<dbReference type="PANTHER" id="PTHR10357">
    <property type="entry name" value="ALPHA-AMYLASE FAMILY MEMBER"/>
    <property type="match status" value="1"/>
</dbReference>
<accession>A0A512TI29</accession>
<dbReference type="GO" id="GO:0016798">
    <property type="term" value="F:hydrolase activity, acting on glycosyl bonds"/>
    <property type="evidence" value="ECO:0007669"/>
    <property type="project" value="UniProtKB-KW"/>
</dbReference>
<dbReference type="InterPro" id="IPR017853">
    <property type="entry name" value="GH"/>
</dbReference>